<proteinExistence type="predicted"/>
<dbReference type="InterPro" id="IPR000866">
    <property type="entry name" value="AhpC/TSA"/>
</dbReference>
<dbReference type="RefSeq" id="WP_129131907.1">
    <property type="nucleotide sequence ID" value="NZ_SDHW01000005.1"/>
</dbReference>
<dbReference type="GO" id="GO:0016491">
    <property type="term" value="F:oxidoreductase activity"/>
    <property type="evidence" value="ECO:0007669"/>
    <property type="project" value="InterPro"/>
</dbReference>
<evidence type="ECO:0000256" key="1">
    <source>
        <dbReference type="SAM" id="SignalP"/>
    </source>
</evidence>
<organism evidence="3 4">
    <name type="scientific">Lacibacter luteus</name>
    <dbReference type="NCBI Taxonomy" id="2508719"/>
    <lineage>
        <taxon>Bacteria</taxon>
        <taxon>Pseudomonadati</taxon>
        <taxon>Bacteroidota</taxon>
        <taxon>Chitinophagia</taxon>
        <taxon>Chitinophagales</taxon>
        <taxon>Chitinophagaceae</taxon>
        <taxon>Lacibacter</taxon>
    </lineage>
</organism>
<comment type="caution">
    <text evidence="3">The sequence shown here is derived from an EMBL/GenBank/DDBJ whole genome shotgun (WGS) entry which is preliminary data.</text>
</comment>
<dbReference type="EMBL" id="SDHW01000005">
    <property type="protein sequence ID" value="RXK58851.1"/>
    <property type="molecule type" value="Genomic_DNA"/>
</dbReference>
<reference evidence="3 4" key="1">
    <citation type="submission" date="2019-01" db="EMBL/GenBank/DDBJ databases">
        <title>Lacibacter sp. strain TTM-7.</title>
        <authorList>
            <person name="Chen W.-M."/>
        </authorList>
    </citation>
    <scope>NUCLEOTIDE SEQUENCE [LARGE SCALE GENOMIC DNA]</scope>
    <source>
        <strain evidence="3 4">TTM-7</strain>
    </source>
</reference>
<dbReference type="OrthoDB" id="793244at2"/>
<feature type="signal peptide" evidence="1">
    <location>
        <begin position="1"/>
        <end position="21"/>
    </location>
</feature>
<dbReference type="InterPro" id="IPR036249">
    <property type="entry name" value="Thioredoxin-like_sf"/>
</dbReference>
<feature type="domain" description="Thioredoxin" evidence="2">
    <location>
        <begin position="22"/>
        <end position="165"/>
    </location>
</feature>
<dbReference type="Gene3D" id="3.40.30.10">
    <property type="entry name" value="Glutaredoxin"/>
    <property type="match status" value="1"/>
</dbReference>
<dbReference type="AlphaFoldDB" id="A0A4Q1CGA3"/>
<evidence type="ECO:0000259" key="2">
    <source>
        <dbReference type="PROSITE" id="PS51352"/>
    </source>
</evidence>
<name>A0A4Q1CGA3_9BACT</name>
<feature type="chain" id="PRO_5020558056" evidence="1">
    <location>
        <begin position="22"/>
        <end position="426"/>
    </location>
</feature>
<dbReference type="GO" id="GO:0016209">
    <property type="term" value="F:antioxidant activity"/>
    <property type="evidence" value="ECO:0007669"/>
    <property type="project" value="InterPro"/>
</dbReference>
<dbReference type="Proteomes" id="UP000290204">
    <property type="component" value="Unassembled WGS sequence"/>
</dbReference>
<dbReference type="InterPro" id="IPR013766">
    <property type="entry name" value="Thioredoxin_domain"/>
</dbReference>
<accession>A0A4Q1CGA3</accession>
<dbReference type="CDD" id="cd02966">
    <property type="entry name" value="TlpA_like_family"/>
    <property type="match status" value="1"/>
</dbReference>
<dbReference type="SUPFAM" id="SSF52833">
    <property type="entry name" value="Thioredoxin-like"/>
    <property type="match status" value="1"/>
</dbReference>
<protein>
    <submittedName>
        <fullName evidence="3">TlpA family protein disulfide reductase</fullName>
    </submittedName>
</protein>
<sequence>MKKYCLIIALLLYSAGGFAQAITIGEKCPDILLKNIYNYPKKEMKLSGFNADLIILDMWGYYCEACIKALPTIDSLQKKFAGRLQFIAVNIESEAATKAFFAKRKAIQMPGVPFVSGDTVLSKLFPRAFVPWHVWLDKNLVVQYITFGSNATEEHIAAFLSGNKPDLYGLENLPTKKDSLNSLRDFFYYSTITQTVPGANRNNDYGVIKNNRFFLTEEGAKITGLAQTAMEGLHNIKFKPVDTVILEVKQPEKFRRPASVSTTTWDQQHKYNYYLMLPQERKDKAYEYMLTDIQRYFNITITMEKRMVNHYVLIRLDTIDRIKTKGGVKADSLMISSVKHPVDSKNRYMINCPFAAFSRRWQAWVEGILQQPFKDETGYEGNIDVVVDAALIDTHTYDGFKKALNRLGFDLVYATREKTVLVIKDN</sequence>
<evidence type="ECO:0000313" key="3">
    <source>
        <dbReference type="EMBL" id="RXK58851.1"/>
    </source>
</evidence>
<keyword evidence="4" id="KW-1185">Reference proteome</keyword>
<evidence type="ECO:0000313" key="4">
    <source>
        <dbReference type="Proteomes" id="UP000290204"/>
    </source>
</evidence>
<dbReference type="Pfam" id="PF00578">
    <property type="entry name" value="AhpC-TSA"/>
    <property type="match status" value="1"/>
</dbReference>
<dbReference type="PROSITE" id="PS51352">
    <property type="entry name" value="THIOREDOXIN_2"/>
    <property type="match status" value="1"/>
</dbReference>
<gene>
    <name evidence="3" type="ORF">ESA94_15800</name>
</gene>
<keyword evidence="1" id="KW-0732">Signal</keyword>